<reference evidence="1" key="1">
    <citation type="submission" date="2019-12" db="EMBL/GenBank/DDBJ databases">
        <title>Actinomadura physcomitrii sp. nov., a novel actinomycete isolated from moss [Physcomitrium sphaericum (Ludw) Fuernr].</title>
        <authorList>
            <person name="Zhuang X."/>
        </authorList>
    </citation>
    <scope>NUCLEOTIDE SEQUENCE [LARGE SCALE GENOMIC DNA]</scope>
    <source>
        <strain evidence="1">LD22</strain>
    </source>
</reference>
<name>A0A6I4MJC4_9ACTN</name>
<evidence type="ECO:0000313" key="2">
    <source>
        <dbReference type="Proteomes" id="UP000462055"/>
    </source>
</evidence>
<dbReference type="RefSeq" id="WP_151596299.1">
    <property type="nucleotide sequence ID" value="NZ_WBMS02000022.1"/>
</dbReference>
<comment type="caution">
    <text evidence="1">The sequence shown here is derived from an EMBL/GenBank/DDBJ whole genome shotgun (WGS) entry which is preliminary data.</text>
</comment>
<dbReference type="Proteomes" id="UP000462055">
    <property type="component" value="Unassembled WGS sequence"/>
</dbReference>
<dbReference type="EMBL" id="WBMS02000022">
    <property type="protein sequence ID" value="MWA03761.1"/>
    <property type="molecule type" value="Genomic_DNA"/>
</dbReference>
<organism evidence="1 2">
    <name type="scientific">Actinomadura physcomitrii</name>
    <dbReference type="NCBI Taxonomy" id="2650748"/>
    <lineage>
        <taxon>Bacteria</taxon>
        <taxon>Bacillati</taxon>
        <taxon>Actinomycetota</taxon>
        <taxon>Actinomycetes</taxon>
        <taxon>Streptosporangiales</taxon>
        <taxon>Thermomonosporaceae</taxon>
        <taxon>Actinomadura</taxon>
    </lineage>
</organism>
<gene>
    <name evidence="1" type="ORF">F8568_025920</name>
</gene>
<keyword evidence="2" id="KW-1185">Reference proteome</keyword>
<evidence type="ECO:0000313" key="1">
    <source>
        <dbReference type="EMBL" id="MWA03761.1"/>
    </source>
</evidence>
<protein>
    <submittedName>
        <fullName evidence="1">Uncharacterized protein</fullName>
    </submittedName>
</protein>
<sequence length="155" mass="16784">MDVVDRASCLIDGFATCSALVAGVEDGAAEDVECFVETRAVVMDEALFHVLAREEAFELEEELVEAGCGCVDGVQHSVDGRRPGKAARLADGPRQRADGALRSWAYCSVSWSVMLSRPVWVRSWVMSALLEVQALCGRARADRGHGPSFLLRSGR</sequence>
<dbReference type="AlphaFoldDB" id="A0A6I4MJC4"/>
<accession>A0A6I4MJC4</accession>
<proteinExistence type="predicted"/>